<feature type="region of interest" description="Disordered" evidence="1">
    <location>
        <begin position="50"/>
        <end position="73"/>
    </location>
</feature>
<dbReference type="AlphaFoldDB" id="A0A8J3W739"/>
<evidence type="ECO:0000256" key="1">
    <source>
        <dbReference type="SAM" id="MobiDB-lite"/>
    </source>
</evidence>
<comment type="caution">
    <text evidence="2">The sequence shown here is derived from an EMBL/GenBank/DDBJ whole genome shotgun (WGS) entry which is preliminary data.</text>
</comment>
<gene>
    <name evidence="2" type="ORF">Plo01_48090</name>
</gene>
<name>A0A8J3W739_9ACTN</name>
<dbReference type="EMBL" id="BOOH01000039">
    <property type="protein sequence ID" value="GIH78380.1"/>
    <property type="molecule type" value="Genomic_DNA"/>
</dbReference>
<accession>A0A8J3W739</accession>
<evidence type="ECO:0000313" key="3">
    <source>
        <dbReference type="Proteomes" id="UP000616724"/>
    </source>
</evidence>
<protein>
    <submittedName>
        <fullName evidence="2">Uncharacterized protein</fullName>
    </submittedName>
</protein>
<evidence type="ECO:0000313" key="2">
    <source>
        <dbReference type="EMBL" id="GIH78380.1"/>
    </source>
</evidence>
<dbReference type="Proteomes" id="UP000616724">
    <property type="component" value="Unassembled WGS sequence"/>
</dbReference>
<keyword evidence="3" id="KW-1185">Reference proteome</keyword>
<organism evidence="2 3">
    <name type="scientific">Planobispora longispora</name>
    <dbReference type="NCBI Taxonomy" id="28887"/>
    <lineage>
        <taxon>Bacteria</taxon>
        <taxon>Bacillati</taxon>
        <taxon>Actinomycetota</taxon>
        <taxon>Actinomycetes</taxon>
        <taxon>Streptosporangiales</taxon>
        <taxon>Streptosporangiaceae</taxon>
        <taxon>Planobispora</taxon>
    </lineage>
</organism>
<proteinExistence type="predicted"/>
<sequence length="73" mass="7974">MPNKHRYAAAVYRPDPELHRRAKEAAAVVGSNMNAHVIGFLHWLVGDTDEIPPRPAPMRSESPLTDEASSIGA</sequence>
<reference evidence="2 3" key="1">
    <citation type="submission" date="2021-01" db="EMBL/GenBank/DDBJ databases">
        <title>Whole genome shotgun sequence of Planobispora longispora NBRC 13918.</title>
        <authorList>
            <person name="Komaki H."/>
            <person name="Tamura T."/>
        </authorList>
    </citation>
    <scope>NUCLEOTIDE SEQUENCE [LARGE SCALE GENOMIC DNA]</scope>
    <source>
        <strain evidence="2 3">NBRC 13918</strain>
    </source>
</reference>